<name>A0A6M3LB33_9ZZZZ</name>
<protein>
    <submittedName>
        <fullName evidence="7">Putative tail protein</fullName>
    </submittedName>
</protein>
<proteinExistence type="inferred from homology"/>
<gene>
    <name evidence="6" type="ORF">MM415A01122_0008</name>
    <name evidence="7" type="ORF">MM415B02369_0007</name>
</gene>
<reference evidence="7" key="1">
    <citation type="submission" date="2020-03" db="EMBL/GenBank/DDBJ databases">
        <title>The deep terrestrial virosphere.</title>
        <authorList>
            <person name="Holmfeldt K."/>
            <person name="Nilsson E."/>
            <person name="Simone D."/>
            <person name="Lopez-Fernandez M."/>
            <person name="Wu X."/>
            <person name="de Brujin I."/>
            <person name="Lundin D."/>
            <person name="Andersson A."/>
            <person name="Bertilsson S."/>
            <person name="Dopson M."/>
        </authorList>
    </citation>
    <scope>NUCLEOTIDE SEQUENCE</scope>
    <source>
        <strain evidence="6">MM415A01122</strain>
        <strain evidence="7">MM415B02369</strain>
    </source>
</reference>
<dbReference type="Gene3D" id="3.90.1720.10">
    <property type="entry name" value="endopeptidase domain like (from Nostoc punctiforme)"/>
    <property type="match status" value="1"/>
</dbReference>
<keyword evidence="4" id="KW-0788">Thiol protease</keyword>
<comment type="similarity">
    <text evidence="1">Belongs to the peptidase C40 family.</text>
</comment>
<keyword evidence="2" id="KW-0645">Protease</keyword>
<feature type="domain" description="NlpC/P60" evidence="5">
    <location>
        <begin position="1"/>
        <end position="123"/>
    </location>
</feature>
<evidence type="ECO:0000259" key="5">
    <source>
        <dbReference type="PROSITE" id="PS51935"/>
    </source>
</evidence>
<evidence type="ECO:0000256" key="3">
    <source>
        <dbReference type="ARBA" id="ARBA00022801"/>
    </source>
</evidence>
<dbReference type="AlphaFoldDB" id="A0A6M3LB33"/>
<evidence type="ECO:0000313" key="6">
    <source>
        <dbReference type="EMBL" id="QJA78172.1"/>
    </source>
</evidence>
<dbReference type="GO" id="GO:0008234">
    <property type="term" value="F:cysteine-type peptidase activity"/>
    <property type="evidence" value="ECO:0007669"/>
    <property type="project" value="UniProtKB-KW"/>
</dbReference>
<accession>A0A6M3LB33</accession>
<dbReference type="InterPro" id="IPR000064">
    <property type="entry name" value="NLP_P60_dom"/>
</dbReference>
<dbReference type="EMBL" id="MT142916">
    <property type="protein sequence ID" value="QJA90491.1"/>
    <property type="molecule type" value="Genomic_DNA"/>
</dbReference>
<organism evidence="7">
    <name type="scientific">viral metagenome</name>
    <dbReference type="NCBI Taxonomy" id="1070528"/>
    <lineage>
        <taxon>unclassified sequences</taxon>
        <taxon>metagenomes</taxon>
        <taxon>organismal metagenomes</taxon>
    </lineage>
</organism>
<dbReference type="PROSITE" id="PS51935">
    <property type="entry name" value="NLPC_P60"/>
    <property type="match status" value="1"/>
</dbReference>
<dbReference type="SUPFAM" id="SSF54001">
    <property type="entry name" value="Cysteine proteinases"/>
    <property type="match status" value="1"/>
</dbReference>
<sequence length="123" mass="14321">MSYDFSKYIGLKYKHLGRDFSGVDCFGIVWLIFKGERDITLPDFTTLNYSDALTYKSFTKVKPPYKPFDCPIFLDGHTMTFANHIGVFITGDSFIHIEENTTSMISRLDDYYKSKLYIVIRID</sequence>
<evidence type="ECO:0000313" key="7">
    <source>
        <dbReference type="EMBL" id="QJA90491.1"/>
    </source>
</evidence>
<dbReference type="GO" id="GO:0006508">
    <property type="term" value="P:proteolysis"/>
    <property type="evidence" value="ECO:0007669"/>
    <property type="project" value="UniProtKB-KW"/>
</dbReference>
<keyword evidence="3" id="KW-0378">Hydrolase</keyword>
<evidence type="ECO:0000256" key="1">
    <source>
        <dbReference type="ARBA" id="ARBA00007074"/>
    </source>
</evidence>
<evidence type="ECO:0000256" key="2">
    <source>
        <dbReference type="ARBA" id="ARBA00022670"/>
    </source>
</evidence>
<dbReference type="EMBL" id="MT142323">
    <property type="protein sequence ID" value="QJA78172.1"/>
    <property type="molecule type" value="Genomic_DNA"/>
</dbReference>
<dbReference type="Pfam" id="PF00877">
    <property type="entry name" value="NLPC_P60"/>
    <property type="match status" value="1"/>
</dbReference>
<dbReference type="InterPro" id="IPR038765">
    <property type="entry name" value="Papain-like_cys_pep_sf"/>
</dbReference>
<evidence type="ECO:0000256" key="4">
    <source>
        <dbReference type="ARBA" id="ARBA00022807"/>
    </source>
</evidence>